<comment type="caution">
    <text evidence="1">The sequence shown here is derived from an EMBL/GenBank/DDBJ whole genome shotgun (WGS) entry which is preliminary data.</text>
</comment>
<evidence type="ECO:0000313" key="2">
    <source>
        <dbReference type="Proteomes" id="UP000003020"/>
    </source>
</evidence>
<accession>E2S1P5</accession>
<dbReference type="EMBL" id="ABYQ02000003">
    <property type="protein sequence ID" value="EFQ81561.1"/>
    <property type="molecule type" value="Genomic_DNA"/>
</dbReference>
<evidence type="ECO:0000313" key="1">
    <source>
        <dbReference type="EMBL" id="EFQ81561.1"/>
    </source>
</evidence>
<sequence length="117" mass="13432">MCFYQQALCVEIKCNDYFDVHIKIAIVIDLNCALFLLRMNASRNRISRASFPCGIWLQAWGAVRIYIENDELRGIVKRFICGRGWRDCKAAEDTSGGSDRCGYFIRFHVSPFKLVVG</sequence>
<dbReference type="Proteomes" id="UP000003020">
    <property type="component" value="Unassembled WGS sequence"/>
</dbReference>
<protein>
    <submittedName>
        <fullName evidence="1">Uncharacterized protein</fullName>
    </submittedName>
</protein>
<dbReference type="AlphaFoldDB" id="E2S1P5"/>
<reference evidence="1 2" key="1">
    <citation type="submission" date="2010-08" db="EMBL/GenBank/DDBJ databases">
        <authorList>
            <person name="Muzny D."/>
            <person name="Qin X."/>
            <person name="Buhay C."/>
            <person name="Dugan-Rocha S."/>
            <person name="Ding Y."/>
            <person name="Chen G."/>
            <person name="Hawes A."/>
            <person name="Holder M."/>
            <person name="Jhangiani S."/>
            <person name="Johnson A."/>
            <person name="Khan Z."/>
            <person name="Li Z."/>
            <person name="Liu W."/>
            <person name="Liu X."/>
            <person name="Perez L."/>
            <person name="Shen H."/>
            <person name="Wang Q."/>
            <person name="Watt J."/>
            <person name="Xi L."/>
            <person name="Xin Y."/>
            <person name="Zhou J."/>
            <person name="Deng J."/>
            <person name="Jiang H."/>
            <person name="Liu Y."/>
            <person name="Qu J."/>
            <person name="Song X.-Z."/>
            <person name="Zhang L."/>
            <person name="Villasana D."/>
            <person name="Johnson A."/>
            <person name="Liu J."/>
            <person name="Liyanage D."/>
            <person name="Lorensuhewa L."/>
            <person name="Robinson T."/>
            <person name="Song A."/>
            <person name="Song B.-B."/>
            <person name="Dinh H."/>
            <person name="Thornton R."/>
            <person name="Coyle M."/>
            <person name="Francisco L."/>
            <person name="Jackson L."/>
            <person name="Javaid M."/>
            <person name="Korchina V."/>
            <person name="Kovar C."/>
            <person name="Mata R."/>
            <person name="Mathew T."/>
            <person name="Ngo R."/>
            <person name="Nguyen L."/>
            <person name="Nguyen N."/>
            <person name="Okwuonu G."/>
            <person name="Ongeri F."/>
            <person name="Pham C."/>
            <person name="Simmons D."/>
            <person name="Wilczek-Boney K."/>
            <person name="Hale W."/>
            <person name="Jakkamsetti A."/>
            <person name="Pham P."/>
            <person name="Ruth R."/>
            <person name="San Lucas F."/>
            <person name="Warren J."/>
            <person name="Zhang J."/>
            <person name="Zhao Z."/>
            <person name="Zhou C."/>
            <person name="Zhu D."/>
            <person name="Lee S."/>
            <person name="Bess C."/>
            <person name="Blankenburg K."/>
            <person name="Forbes L."/>
            <person name="Fu Q."/>
            <person name="Gubbala S."/>
            <person name="Hirani K."/>
            <person name="Jayaseelan J.C."/>
            <person name="Lara F."/>
            <person name="Munidasa M."/>
            <person name="Palculict T."/>
            <person name="Patil S."/>
            <person name="Pu L.-L."/>
            <person name="Saada N."/>
            <person name="Tang L."/>
            <person name="Weissenberger G."/>
            <person name="Zhu Y."/>
            <person name="Hemphill L."/>
            <person name="Shang Y."/>
            <person name="Youmans B."/>
            <person name="Ayvaz T."/>
            <person name="Ross M."/>
            <person name="Santibanez J."/>
            <person name="Aqrawi P."/>
            <person name="Gross S."/>
            <person name="Joshi V."/>
            <person name="Fowler G."/>
            <person name="Nazareth L."/>
            <person name="Reid J."/>
            <person name="Worley K."/>
            <person name="Petrosino J."/>
            <person name="Highlander S."/>
            <person name="Gibbs R."/>
        </authorList>
    </citation>
    <scope>NUCLEOTIDE SEQUENCE [LARGE SCALE GENOMIC DNA]</scope>
    <source>
        <strain evidence="1 2">ATCC 33035</strain>
    </source>
</reference>
<organism evidence="1 2">
    <name type="scientific">Corynebacterium pseudogenitalium ATCC 33035</name>
    <dbReference type="NCBI Taxonomy" id="525264"/>
    <lineage>
        <taxon>Bacteria</taxon>
        <taxon>Bacillati</taxon>
        <taxon>Actinomycetota</taxon>
        <taxon>Actinomycetes</taxon>
        <taxon>Mycobacteriales</taxon>
        <taxon>Corynebacteriaceae</taxon>
        <taxon>Corynebacterium</taxon>
    </lineage>
</organism>
<dbReference type="HOGENOM" id="CLU_2080838_0_0_11"/>
<gene>
    <name evidence="1" type="ORF">HMPREF0305_10447</name>
</gene>
<proteinExistence type="predicted"/>
<name>E2S1P5_9CORY</name>
<keyword evidence="2" id="KW-1185">Reference proteome</keyword>